<keyword evidence="5 9" id="KW-0067">ATP-binding</keyword>
<evidence type="ECO:0000256" key="6">
    <source>
        <dbReference type="ARBA" id="ARBA00022842"/>
    </source>
</evidence>
<feature type="binding site" evidence="9">
    <location>
        <position position="9"/>
    </location>
    <ligand>
        <name>substrate</name>
    </ligand>
</feature>
<sequence>MVKAVFPGTFDPPTKGHINLIKRGAALFDTLDVVIAVNTNKMPLLTPEERMELLSESVKDLSGVKVTLCNKLIVDYAVENDIKVILRGIRNVADFGYEFELSMMNKQLKSSIETIFLPTDPKYFVLRSSSIKELLNFHADISGMVPAHVEKLLKRKTGGY</sequence>
<feature type="binding site" evidence="9">
    <location>
        <begin position="123"/>
        <end position="129"/>
    </location>
    <ligand>
        <name>ATP</name>
        <dbReference type="ChEBI" id="CHEBI:30616"/>
    </ligand>
</feature>
<comment type="function">
    <text evidence="9">Reversibly transfers an adenylyl group from ATP to 4'-phosphopantetheine, yielding dephospho-CoA (dPCoA) and pyrophosphate.</text>
</comment>
<evidence type="ECO:0000256" key="1">
    <source>
        <dbReference type="ARBA" id="ARBA00022490"/>
    </source>
</evidence>
<evidence type="ECO:0000313" key="11">
    <source>
        <dbReference type="EMBL" id="MBB6479113.1"/>
    </source>
</evidence>
<accession>A0A841R5L0</accession>
<dbReference type="SUPFAM" id="SSF52374">
    <property type="entry name" value="Nucleotidylyl transferase"/>
    <property type="match status" value="1"/>
</dbReference>
<keyword evidence="1 9" id="KW-0963">Cytoplasm</keyword>
<feature type="binding site" evidence="9">
    <location>
        <position position="73"/>
    </location>
    <ligand>
        <name>substrate</name>
    </ligand>
</feature>
<dbReference type="GO" id="GO:0015937">
    <property type="term" value="P:coenzyme A biosynthetic process"/>
    <property type="evidence" value="ECO:0007669"/>
    <property type="project" value="UniProtKB-UniRule"/>
</dbReference>
<name>A0A841R5L0_9SPIO</name>
<keyword evidence="2 9" id="KW-0808">Transferase</keyword>
<feature type="binding site" evidence="9">
    <location>
        <position position="17"/>
    </location>
    <ligand>
        <name>ATP</name>
        <dbReference type="ChEBI" id="CHEBI:30616"/>
    </ligand>
</feature>
<dbReference type="Pfam" id="PF01467">
    <property type="entry name" value="CTP_transf_like"/>
    <property type="match status" value="1"/>
</dbReference>
<dbReference type="GO" id="GO:0005524">
    <property type="term" value="F:ATP binding"/>
    <property type="evidence" value="ECO:0007669"/>
    <property type="project" value="UniProtKB-KW"/>
</dbReference>
<dbReference type="InterPro" id="IPR004821">
    <property type="entry name" value="Cyt_trans-like"/>
</dbReference>
<dbReference type="CDD" id="cd02163">
    <property type="entry name" value="PPAT"/>
    <property type="match status" value="1"/>
</dbReference>
<comment type="pathway">
    <text evidence="9">Cofactor biosynthesis; coenzyme A biosynthesis; CoA from (R)-pantothenate: step 4/5.</text>
</comment>
<feature type="binding site" evidence="9">
    <location>
        <begin position="88"/>
        <end position="90"/>
    </location>
    <ligand>
        <name>ATP</name>
        <dbReference type="ChEBI" id="CHEBI:30616"/>
    </ligand>
</feature>
<dbReference type="NCBIfam" id="TIGR01510">
    <property type="entry name" value="coaD_prev_kdtB"/>
    <property type="match status" value="1"/>
</dbReference>
<comment type="subunit">
    <text evidence="9">Homohexamer.</text>
</comment>
<evidence type="ECO:0000256" key="3">
    <source>
        <dbReference type="ARBA" id="ARBA00022695"/>
    </source>
</evidence>
<evidence type="ECO:0000256" key="5">
    <source>
        <dbReference type="ARBA" id="ARBA00022840"/>
    </source>
</evidence>
<feature type="binding site" evidence="9">
    <location>
        <position position="41"/>
    </location>
    <ligand>
        <name>substrate</name>
    </ligand>
</feature>
<dbReference type="Proteomes" id="UP000587760">
    <property type="component" value="Unassembled WGS sequence"/>
</dbReference>
<evidence type="ECO:0000256" key="9">
    <source>
        <dbReference type="HAMAP-Rule" id="MF_00151"/>
    </source>
</evidence>
<evidence type="ECO:0000259" key="10">
    <source>
        <dbReference type="Pfam" id="PF01467"/>
    </source>
</evidence>
<evidence type="ECO:0000256" key="4">
    <source>
        <dbReference type="ARBA" id="ARBA00022741"/>
    </source>
</evidence>
<dbReference type="GO" id="GO:0005737">
    <property type="term" value="C:cytoplasm"/>
    <property type="evidence" value="ECO:0007669"/>
    <property type="project" value="UniProtKB-SubCell"/>
</dbReference>
<comment type="caution">
    <text evidence="11">The sequence shown here is derived from an EMBL/GenBank/DDBJ whole genome shotgun (WGS) entry which is preliminary data.</text>
</comment>
<dbReference type="PANTHER" id="PTHR21342">
    <property type="entry name" value="PHOSPHOPANTETHEINE ADENYLYLTRANSFERASE"/>
    <property type="match status" value="1"/>
</dbReference>
<dbReference type="InterPro" id="IPR014729">
    <property type="entry name" value="Rossmann-like_a/b/a_fold"/>
</dbReference>
<evidence type="ECO:0000256" key="8">
    <source>
        <dbReference type="ARBA" id="ARBA00029346"/>
    </source>
</evidence>
<organism evidence="11 12">
    <name type="scientific">Spirochaeta isovalerica</name>
    <dbReference type="NCBI Taxonomy" id="150"/>
    <lineage>
        <taxon>Bacteria</taxon>
        <taxon>Pseudomonadati</taxon>
        <taxon>Spirochaetota</taxon>
        <taxon>Spirochaetia</taxon>
        <taxon>Spirochaetales</taxon>
        <taxon>Spirochaetaceae</taxon>
        <taxon>Spirochaeta</taxon>
    </lineage>
</organism>
<comment type="similarity">
    <text evidence="9">Belongs to the bacterial CoaD family.</text>
</comment>
<keyword evidence="4 9" id="KW-0547">Nucleotide-binding</keyword>
<proteinExistence type="inferred from homology"/>
<dbReference type="InterPro" id="IPR001980">
    <property type="entry name" value="PPAT"/>
</dbReference>
<dbReference type="EC" id="2.7.7.3" evidence="9"/>
<dbReference type="RefSeq" id="WP_184743931.1">
    <property type="nucleotide sequence ID" value="NZ_JACHGJ010000001.1"/>
</dbReference>
<dbReference type="GO" id="GO:0004595">
    <property type="term" value="F:pantetheine-phosphate adenylyltransferase activity"/>
    <property type="evidence" value="ECO:0007669"/>
    <property type="project" value="UniProtKB-UniRule"/>
</dbReference>
<feature type="domain" description="Cytidyltransferase-like" evidence="10">
    <location>
        <begin position="5"/>
        <end position="133"/>
    </location>
</feature>
<dbReference type="EMBL" id="JACHGJ010000001">
    <property type="protein sequence ID" value="MBB6479113.1"/>
    <property type="molecule type" value="Genomic_DNA"/>
</dbReference>
<keyword evidence="3 9" id="KW-0548">Nucleotidyltransferase</keyword>
<dbReference type="UniPathway" id="UPA00241">
    <property type="reaction ID" value="UER00355"/>
</dbReference>
<comment type="subcellular location">
    <subcellularLocation>
        <location evidence="9">Cytoplasm</location>
    </subcellularLocation>
</comment>
<feature type="binding site" evidence="9">
    <location>
        <position position="98"/>
    </location>
    <ligand>
        <name>ATP</name>
        <dbReference type="ChEBI" id="CHEBI:30616"/>
    </ligand>
</feature>
<dbReference type="HAMAP" id="MF_00151">
    <property type="entry name" value="PPAT_bact"/>
    <property type="match status" value="1"/>
</dbReference>
<feature type="binding site" evidence="9">
    <location>
        <position position="87"/>
    </location>
    <ligand>
        <name>substrate</name>
    </ligand>
</feature>
<gene>
    <name evidence="9" type="primary">coaD</name>
    <name evidence="11" type="ORF">HNR50_000746</name>
</gene>
<dbReference type="NCBIfam" id="TIGR00125">
    <property type="entry name" value="cyt_tran_rel"/>
    <property type="match status" value="1"/>
</dbReference>
<keyword evidence="6 9" id="KW-0460">Magnesium</keyword>
<evidence type="ECO:0000256" key="2">
    <source>
        <dbReference type="ARBA" id="ARBA00022679"/>
    </source>
</evidence>
<feature type="binding site" evidence="9">
    <location>
        <begin position="9"/>
        <end position="10"/>
    </location>
    <ligand>
        <name>ATP</name>
        <dbReference type="ChEBI" id="CHEBI:30616"/>
    </ligand>
</feature>
<evidence type="ECO:0000256" key="7">
    <source>
        <dbReference type="ARBA" id="ARBA00022993"/>
    </source>
</evidence>
<dbReference type="Gene3D" id="3.40.50.620">
    <property type="entry name" value="HUPs"/>
    <property type="match status" value="1"/>
</dbReference>
<keyword evidence="7 9" id="KW-0173">Coenzyme A biosynthesis</keyword>
<dbReference type="AlphaFoldDB" id="A0A841R5L0"/>
<dbReference type="PRINTS" id="PR01020">
    <property type="entry name" value="LPSBIOSNTHSS"/>
</dbReference>
<comment type="cofactor">
    <cofactor evidence="9">
        <name>Mg(2+)</name>
        <dbReference type="ChEBI" id="CHEBI:18420"/>
    </cofactor>
</comment>
<keyword evidence="12" id="KW-1185">Reference proteome</keyword>
<reference evidence="11 12" key="1">
    <citation type="submission" date="2020-08" db="EMBL/GenBank/DDBJ databases">
        <title>Genomic Encyclopedia of Type Strains, Phase IV (KMG-IV): sequencing the most valuable type-strain genomes for metagenomic binning, comparative biology and taxonomic classification.</title>
        <authorList>
            <person name="Goeker M."/>
        </authorList>
    </citation>
    <scope>NUCLEOTIDE SEQUENCE [LARGE SCALE GENOMIC DNA]</scope>
    <source>
        <strain evidence="11 12">DSM 2461</strain>
    </source>
</reference>
<protein>
    <recommendedName>
        <fullName evidence="9">Phosphopantetheine adenylyltransferase</fullName>
        <ecNumber evidence="9">2.7.7.3</ecNumber>
    </recommendedName>
    <alternativeName>
        <fullName evidence="9">Dephospho-CoA pyrophosphorylase</fullName>
    </alternativeName>
    <alternativeName>
        <fullName evidence="9">Pantetheine-phosphate adenylyltransferase</fullName>
        <shortName evidence="9">PPAT</shortName>
    </alternativeName>
</protein>
<evidence type="ECO:0000313" key="12">
    <source>
        <dbReference type="Proteomes" id="UP000587760"/>
    </source>
</evidence>
<dbReference type="PANTHER" id="PTHR21342:SF1">
    <property type="entry name" value="PHOSPHOPANTETHEINE ADENYLYLTRANSFERASE"/>
    <property type="match status" value="1"/>
</dbReference>
<comment type="catalytic activity">
    <reaction evidence="8 9">
        <text>(R)-4'-phosphopantetheine + ATP + H(+) = 3'-dephospho-CoA + diphosphate</text>
        <dbReference type="Rhea" id="RHEA:19801"/>
        <dbReference type="ChEBI" id="CHEBI:15378"/>
        <dbReference type="ChEBI" id="CHEBI:30616"/>
        <dbReference type="ChEBI" id="CHEBI:33019"/>
        <dbReference type="ChEBI" id="CHEBI:57328"/>
        <dbReference type="ChEBI" id="CHEBI:61723"/>
        <dbReference type="EC" id="2.7.7.3"/>
    </reaction>
</comment>
<feature type="site" description="Transition state stabilizer" evidence="9">
    <location>
        <position position="17"/>
    </location>
</feature>